<dbReference type="GO" id="GO:0007165">
    <property type="term" value="P:signal transduction"/>
    <property type="evidence" value="ECO:0007669"/>
    <property type="project" value="UniProtKB-KW"/>
</dbReference>
<dbReference type="SMART" id="SM00283">
    <property type="entry name" value="MA"/>
    <property type="match status" value="1"/>
</dbReference>
<dbReference type="EMBL" id="JACLAX010000001">
    <property type="protein sequence ID" value="MBC2667799.1"/>
    <property type="molecule type" value="Genomic_DNA"/>
</dbReference>
<accession>A0A7X1KNL0</accession>
<reference evidence="8 9" key="1">
    <citation type="submission" date="2020-08" db="EMBL/GenBank/DDBJ databases">
        <title>The genome sequence of type strain Novosphingobium piscinae KCTC 42194.</title>
        <authorList>
            <person name="Liu Y."/>
        </authorList>
    </citation>
    <scope>NUCLEOTIDE SEQUENCE [LARGE SCALE GENOMIC DNA]</scope>
    <source>
        <strain evidence="8 9">KCTC 42194</strain>
    </source>
</reference>
<feature type="domain" description="Methyl-accepting transducer" evidence="6">
    <location>
        <begin position="320"/>
        <end position="549"/>
    </location>
</feature>
<evidence type="ECO:0000313" key="8">
    <source>
        <dbReference type="EMBL" id="MBC2667799.1"/>
    </source>
</evidence>
<keyword evidence="5" id="KW-0812">Transmembrane</keyword>
<proteinExistence type="inferred from homology"/>
<evidence type="ECO:0000256" key="2">
    <source>
        <dbReference type="ARBA" id="ARBA00029447"/>
    </source>
</evidence>
<protein>
    <submittedName>
        <fullName evidence="8">Methyl-accepting chemotaxis protein</fullName>
    </submittedName>
</protein>
<dbReference type="Gene3D" id="1.10.287.950">
    <property type="entry name" value="Methyl-accepting chemotaxis protein"/>
    <property type="match status" value="1"/>
</dbReference>
<gene>
    <name evidence="8" type="ORF">H7F53_01400</name>
</gene>
<dbReference type="PRINTS" id="PR00260">
    <property type="entry name" value="CHEMTRNSDUCR"/>
</dbReference>
<comment type="similarity">
    <text evidence="2">Belongs to the methyl-accepting chemotaxis (MCP) protein family.</text>
</comment>
<evidence type="ECO:0000259" key="6">
    <source>
        <dbReference type="PROSITE" id="PS50111"/>
    </source>
</evidence>
<feature type="domain" description="HAMP" evidence="7">
    <location>
        <begin position="268"/>
        <end position="315"/>
    </location>
</feature>
<feature type="compositionally biased region" description="Pro residues" evidence="4">
    <location>
        <begin position="588"/>
        <end position="598"/>
    </location>
</feature>
<dbReference type="Pfam" id="PF00672">
    <property type="entry name" value="HAMP"/>
    <property type="match status" value="1"/>
</dbReference>
<dbReference type="Pfam" id="PF05227">
    <property type="entry name" value="CHASE3"/>
    <property type="match status" value="1"/>
</dbReference>
<feature type="region of interest" description="Disordered" evidence="4">
    <location>
        <begin position="585"/>
        <end position="610"/>
    </location>
</feature>
<dbReference type="AlphaFoldDB" id="A0A7X1KNL0"/>
<feature type="domain" description="HAMP" evidence="7">
    <location>
        <begin position="208"/>
        <end position="261"/>
    </location>
</feature>
<name>A0A7X1KNL0_9SPHN</name>
<dbReference type="InterPro" id="IPR003660">
    <property type="entry name" value="HAMP_dom"/>
</dbReference>
<dbReference type="PANTHER" id="PTHR43531:SF11">
    <property type="entry name" value="METHYL-ACCEPTING CHEMOTAXIS PROTEIN 3"/>
    <property type="match status" value="1"/>
</dbReference>
<dbReference type="SUPFAM" id="SSF158472">
    <property type="entry name" value="HAMP domain-like"/>
    <property type="match status" value="1"/>
</dbReference>
<keyword evidence="5" id="KW-0472">Membrane</keyword>
<dbReference type="RefSeq" id="WP_185677669.1">
    <property type="nucleotide sequence ID" value="NZ_JACLAX010000001.1"/>
</dbReference>
<dbReference type="Proteomes" id="UP000551327">
    <property type="component" value="Unassembled WGS sequence"/>
</dbReference>
<sequence>MFDRMSIPRRLGLSFVSLIATAAIMMVVFGVSLAMVSSVTTRNTASQDVLADTLALETALLRQNSQLRGFLVTADQSYLKSYYEGRDDYDKTSALLESRLAEPALQELVRVSRTETLKWRADWGDKYVALVKAGQRDAAQEAIRAAGKAVLISAAVLPLREIKEAKAKEIAEQTQRQERAIVFAWVALGLGGSALIGLAFLLARRLSNAIARPIGQLTETMSALANGRNDVAIPGTERVDELGDMARAVLVFRDAAIERASAVADRERAMALIGERLAAVAHADLSVRIVDVPPAFQAVADDFNEAMTRLCEAMGLVKDSIVAINLTSSEIQQATTDLATRSEQQAASLQASSSAMDHLTTQIEEYAKIAASVSGSMVEARGEAEAGGQIVGRAIEAMDNVARASAEISDITTMIDGIAFQTNLLALNAGVEAARAGEAGKGFAVVASEVRALALRATEAANAIKQRVEAVTRHIQSGVALVNDTGSALEAIITRVGTVSTSVSTIAETAGEQSQALRKINGAIGTMDQMTQQNAAMVEETNAATHNLSREASQLANAFASFRIGRDAAAAPRAMTQPAPRVIRETPPAAPRHQPPPVSGNLALDEWSEF</sequence>
<evidence type="ECO:0000259" key="7">
    <source>
        <dbReference type="PROSITE" id="PS50885"/>
    </source>
</evidence>
<feature type="transmembrane region" description="Helical" evidence="5">
    <location>
        <begin position="182"/>
        <end position="203"/>
    </location>
</feature>
<comment type="caution">
    <text evidence="8">The sequence shown here is derived from an EMBL/GenBank/DDBJ whole genome shotgun (WGS) entry which is preliminary data.</text>
</comment>
<dbReference type="Gene3D" id="1.10.8.500">
    <property type="entry name" value="HAMP domain in histidine kinase"/>
    <property type="match status" value="1"/>
</dbReference>
<organism evidence="8 9">
    <name type="scientific">Novosphingobium piscinae</name>
    <dbReference type="NCBI Taxonomy" id="1507448"/>
    <lineage>
        <taxon>Bacteria</taxon>
        <taxon>Pseudomonadati</taxon>
        <taxon>Pseudomonadota</taxon>
        <taxon>Alphaproteobacteria</taxon>
        <taxon>Sphingomonadales</taxon>
        <taxon>Sphingomonadaceae</taxon>
        <taxon>Novosphingobium</taxon>
    </lineage>
</organism>
<dbReference type="SMART" id="SM00304">
    <property type="entry name" value="HAMP"/>
    <property type="match status" value="2"/>
</dbReference>
<dbReference type="InterPro" id="IPR004090">
    <property type="entry name" value="Chemotax_Me-accpt_rcpt"/>
</dbReference>
<dbReference type="InterPro" id="IPR007891">
    <property type="entry name" value="CHASE3"/>
</dbReference>
<keyword evidence="9" id="KW-1185">Reference proteome</keyword>
<keyword evidence="5" id="KW-1133">Transmembrane helix</keyword>
<dbReference type="SUPFAM" id="SSF58104">
    <property type="entry name" value="Methyl-accepting chemotaxis protein (MCP) signaling domain"/>
    <property type="match status" value="1"/>
</dbReference>
<dbReference type="PANTHER" id="PTHR43531">
    <property type="entry name" value="PROTEIN ICFG"/>
    <property type="match status" value="1"/>
</dbReference>
<dbReference type="InterPro" id="IPR004089">
    <property type="entry name" value="MCPsignal_dom"/>
</dbReference>
<evidence type="ECO:0000313" key="9">
    <source>
        <dbReference type="Proteomes" id="UP000551327"/>
    </source>
</evidence>
<dbReference type="Pfam" id="PF00015">
    <property type="entry name" value="MCPsignal"/>
    <property type="match status" value="1"/>
</dbReference>
<evidence type="ECO:0000256" key="3">
    <source>
        <dbReference type="PROSITE-ProRule" id="PRU00284"/>
    </source>
</evidence>
<feature type="transmembrane region" description="Helical" evidence="5">
    <location>
        <begin position="12"/>
        <end position="36"/>
    </location>
</feature>
<dbReference type="GO" id="GO:0004888">
    <property type="term" value="F:transmembrane signaling receptor activity"/>
    <property type="evidence" value="ECO:0007669"/>
    <property type="project" value="InterPro"/>
</dbReference>
<keyword evidence="3" id="KW-0807">Transducer</keyword>
<dbReference type="GO" id="GO:0016020">
    <property type="term" value="C:membrane"/>
    <property type="evidence" value="ECO:0007669"/>
    <property type="project" value="InterPro"/>
</dbReference>
<evidence type="ECO:0000256" key="1">
    <source>
        <dbReference type="ARBA" id="ARBA00022500"/>
    </source>
</evidence>
<dbReference type="GO" id="GO:0006935">
    <property type="term" value="P:chemotaxis"/>
    <property type="evidence" value="ECO:0007669"/>
    <property type="project" value="UniProtKB-KW"/>
</dbReference>
<dbReference type="PROSITE" id="PS50885">
    <property type="entry name" value="HAMP"/>
    <property type="match status" value="2"/>
</dbReference>
<dbReference type="InterPro" id="IPR051310">
    <property type="entry name" value="MCP_chemotaxis"/>
</dbReference>
<evidence type="ECO:0000256" key="5">
    <source>
        <dbReference type="SAM" id="Phobius"/>
    </source>
</evidence>
<dbReference type="CDD" id="cd06225">
    <property type="entry name" value="HAMP"/>
    <property type="match status" value="1"/>
</dbReference>
<dbReference type="PROSITE" id="PS50111">
    <property type="entry name" value="CHEMOTAXIS_TRANSDUC_2"/>
    <property type="match status" value="1"/>
</dbReference>
<evidence type="ECO:0000256" key="4">
    <source>
        <dbReference type="SAM" id="MobiDB-lite"/>
    </source>
</evidence>
<keyword evidence="1" id="KW-0145">Chemotaxis</keyword>